<dbReference type="Pfam" id="PF00550">
    <property type="entry name" value="PP-binding"/>
    <property type="match status" value="1"/>
</dbReference>
<dbReference type="InterPro" id="IPR038071">
    <property type="entry name" value="UROD/MetE-like_sf"/>
</dbReference>
<dbReference type="Pfam" id="PF01717">
    <property type="entry name" value="Meth_synt_2"/>
    <property type="match status" value="1"/>
</dbReference>
<feature type="region of interest" description="Disordered" evidence="4">
    <location>
        <begin position="82"/>
        <end position="103"/>
    </location>
</feature>
<dbReference type="GO" id="GO:0016491">
    <property type="term" value="F:oxidoreductase activity"/>
    <property type="evidence" value="ECO:0007669"/>
    <property type="project" value="UniProtKB-KW"/>
</dbReference>
<dbReference type="InterPro" id="IPR050346">
    <property type="entry name" value="FMO-like"/>
</dbReference>
<evidence type="ECO:0000259" key="5">
    <source>
        <dbReference type="PROSITE" id="PS50075"/>
    </source>
</evidence>
<dbReference type="InterPro" id="IPR009081">
    <property type="entry name" value="PP-bd_ACP"/>
</dbReference>
<name>A0A7S3WVK4_EMIHU</name>
<proteinExistence type="predicted"/>
<evidence type="ECO:0000256" key="4">
    <source>
        <dbReference type="SAM" id="MobiDB-lite"/>
    </source>
</evidence>
<keyword evidence="1" id="KW-0285">Flavoprotein</keyword>
<dbReference type="InterPro" id="IPR036188">
    <property type="entry name" value="FAD/NAD-bd_sf"/>
</dbReference>
<sequence length="1238" mass="131781">MTANPMQTVTEICGIILGQEGKPLDSSASLFDLGIDSLGFAELVLQLEGSFGDGIITVDDIMDSPSIHAIANKVSGGKLGDHAATKQAAPKIEQAPTAPTSTAPTEIAVSVTPTRVAPFAPTSVLKTPAPPVAPVTPLDAGVNSAVLERLSMLESACKELRSLVIASTPGAEAAAPSLETSAAAAIVSQPAAEAPKPQPKLWIQTTHVGSLPRAPNASDTGKIISQQVDVGIDIINDGEWSRDNYVADMLQRIDGVGLGAGVVMSEGWSCVCEMPCATDMRTVPVYANRFTGANGLITLNPRRVAQANMACHARPTYVLSGAQQVRETVRPLLESLAAAGRSPSDSFWSAPSPGTMAVFCEDRFFQDHVMYVRALAEAMRPEYEAIAATGLQLQIDCPDLAMGRHTRHADLSDEAFLAVAEANVEALNYALENIPMEQVRIHVCWGNYAGPHHHDIAAAEIWPVVAKVKAKFILTEAANPRHAQDAKAFEDACARGLFEAPKVIVPGVIDTTAARVEHPALVAERLLRFVKAVGHPSRVIAGTDCGMATTAKSSAITSDIAWLKLEALVEGAALATKMLLEVSAPVPMPGPKLNPTPFRAAVICDAASAAPSELVAELQRRTSSTDLFGASAGKGVEATAVEAFEKLRWAVDFPLAVVAVGPMAQSAAVRLAALLRQASSGASRRPCELFFAGAAAASPSGVTAVKGSPPAMATAISTAMLANTGFDKRALLHGRNAKPLPEEVDVVVIGAGLLGLMAAARLKKNGHKVAVLEQRSIVGGIWSMYANSTSQVNSSEGGYNIKDLLPEGSPRKAADNRDHSTAAEILKDIAALGDSLADVIYTRVSVAKVLGTNGDYTTVVSDLNGRGGEGVAAVVRSTGVVLAINDRVGLPRPLRVPGMNRFSGVMADGTSDALSGVSWQGKRVVVFGMGAFAVENVRTALESGASHVTVVARRLGTICPKMIDYLNFVKPWDEQYRHDPLTNIKQMKCWRDCYIKSGAVAPEVWPGKVKHDGHTISVSDIWFVAHHLGKMCTKVGTLESMVEGGCVLSDGSFLPADIVVGCIGFTRNTTFCEQLTGRTEVMHSNYLDKNMMYLADAEIDETAFNSFFGSSVLEYAKFYTNTYVQAFERPDALGSILWGAAVKRTPVSLRKWTQYIAVAQELIEKDTTMRGLAADQVRERTKHFYRTMSPEAFLEVNRLEWEELHERLNGSPVSKDKQLPYLFGAAPTWCAPPSEVLG</sequence>
<dbReference type="Pfam" id="PF13450">
    <property type="entry name" value="NAD_binding_8"/>
    <property type="match status" value="1"/>
</dbReference>
<dbReference type="PANTHER" id="PTHR23023">
    <property type="entry name" value="DIMETHYLANILINE MONOOXYGENASE"/>
    <property type="match status" value="1"/>
</dbReference>
<organism evidence="6">
    <name type="scientific">Emiliania huxleyi</name>
    <name type="common">Coccolithophore</name>
    <name type="synonym">Pontosphaera huxleyi</name>
    <dbReference type="NCBI Taxonomy" id="2903"/>
    <lineage>
        <taxon>Eukaryota</taxon>
        <taxon>Haptista</taxon>
        <taxon>Haptophyta</taxon>
        <taxon>Prymnesiophyceae</taxon>
        <taxon>Isochrysidales</taxon>
        <taxon>Noelaerhabdaceae</taxon>
        <taxon>Emiliania</taxon>
    </lineage>
</organism>
<gene>
    <name evidence="6" type="ORF">EHUX00137_LOCUS34331</name>
</gene>
<dbReference type="Gene3D" id="3.50.50.60">
    <property type="entry name" value="FAD/NAD(P)-binding domain"/>
    <property type="match status" value="1"/>
</dbReference>
<dbReference type="AlphaFoldDB" id="A0A7S3WVK4"/>
<dbReference type="GO" id="GO:0009086">
    <property type="term" value="P:methionine biosynthetic process"/>
    <property type="evidence" value="ECO:0007669"/>
    <property type="project" value="InterPro"/>
</dbReference>
<dbReference type="PROSITE" id="PS50075">
    <property type="entry name" value="CARRIER"/>
    <property type="match status" value="1"/>
</dbReference>
<accession>A0A7S3WVK4</accession>
<dbReference type="InterPro" id="IPR036736">
    <property type="entry name" value="ACP-like_sf"/>
</dbReference>
<reference evidence="6" key="1">
    <citation type="submission" date="2021-01" db="EMBL/GenBank/DDBJ databases">
        <authorList>
            <person name="Corre E."/>
            <person name="Pelletier E."/>
            <person name="Niang G."/>
            <person name="Scheremetjew M."/>
            <person name="Finn R."/>
            <person name="Kale V."/>
            <person name="Holt S."/>
            <person name="Cochrane G."/>
            <person name="Meng A."/>
            <person name="Brown T."/>
            <person name="Cohen L."/>
        </authorList>
    </citation>
    <scope>NUCLEOTIDE SEQUENCE</scope>
    <source>
        <strain evidence="6">379</strain>
    </source>
</reference>
<evidence type="ECO:0000313" key="6">
    <source>
        <dbReference type="EMBL" id="CAE0577416.1"/>
    </source>
</evidence>
<feature type="domain" description="Carrier" evidence="5">
    <location>
        <begin position="3"/>
        <end position="78"/>
    </location>
</feature>
<dbReference type="Gene3D" id="3.20.20.210">
    <property type="match status" value="1"/>
</dbReference>
<dbReference type="SUPFAM" id="SSF51905">
    <property type="entry name" value="FAD/NAD(P)-binding domain"/>
    <property type="match status" value="1"/>
</dbReference>
<dbReference type="SUPFAM" id="SSF51726">
    <property type="entry name" value="UROD/MetE-like"/>
    <property type="match status" value="1"/>
</dbReference>
<protein>
    <recommendedName>
        <fullName evidence="5">Carrier domain-containing protein</fullName>
    </recommendedName>
</protein>
<dbReference type="GO" id="GO:0003871">
    <property type="term" value="F:5-methyltetrahydropteroyltriglutamate-homocysteine S-methyltransferase activity"/>
    <property type="evidence" value="ECO:0007669"/>
    <property type="project" value="InterPro"/>
</dbReference>
<dbReference type="InterPro" id="IPR002629">
    <property type="entry name" value="Met_Synth_C/arc"/>
</dbReference>
<evidence type="ECO:0000256" key="2">
    <source>
        <dbReference type="ARBA" id="ARBA00022827"/>
    </source>
</evidence>
<dbReference type="GO" id="GO:0008270">
    <property type="term" value="F:zinc ion binding"/>
    <property type="evidence" value="ECO:0007669"/>
    <property type="project" value="InterPro"/>
</dbReference>
<evidence type="ECO:0000256" key="3">
    <source>
        <dbReference type="ARBA" id="ARBA00023002"/>
    </source>
</evidence>
<dbReference type="EMBL" id="HBIR01043977">
    <property type="protein sequence ID" value="CAE0577416.1"/>
    <property type="molecule type" value="Transcribed_RNA"/>
</dbReference>
<dbReference type="Gene3D" id="1.10.1200.10">
    <property type="entry name" value="ACP-like"/>
    <property type="match status" value="1"/>
</dbReference>
<dbReference type="SUPFAM" id="SSF47336">
    <property type="entry name" value="ACP-like"/>
    <property type="match status" value="1"/>
</dbReference>
<keyword evidence="3" id="KW-0560">Oxidoreductase</keyword>
<evidence type="ECO:0000256" key="1">
    <source>
        <dbReference type="ARBA" id="ARBA00022630"/>
    </source>
</evidence>
<keyword evidence="2" id="KW-0274">FAD</keyword>